<dbReference type="InParanoid" id="D7FNT9"/>
<name>D7FNT9_ECTSI</name>
<organism evidence="2 3">
    <name type="scientific">Ectocarpus siliculosus</name>
    <name type="common">Brown alga</name>
    <name type="synonym">Conferva siliculosa</name>
    <dbReference type="NCBI Taxonomy" id="2880"/>
    <lineage>
        <taxon>Eukaryota</taxon>
        <taxon>Sar</taxon>
        <taxon>Stramenopiles</taxon>
        <taxon>Ochrophyta</taxon>
        <taxon>PX clade</taxon>
        <taxon>Phaeophyceae</taxon>
        <taxon>Ectocarpales</taxon>
        <taxon>Ectocarpaceae</taxon>
        <taxon>Ectocarpus</taxon>
    </lineage>
</organism>
<feature type="compositionally biased region" description="Acidic residues" evidence="1">
    <location>
        <begin position="93"/>
        <end position="108"/>
    </location>
</feature>
<evidence type="ECO:0000313" key="3">
    <source>
        <dbReference type="Proteomes" id="UP000002630"/>
    </source>
</evidence>
<dbReference type="EMBL" id="FN649751">
    <property type="protein sequence ID" value="CBJ30215.1"/>
    <property type="molecule type" value="Genomic_DNA"/>
</dbReference>
<dbReference type="eggNOG" id="ENOG502SGBW">
    <property type="taxonomic scope" value="Eukaryota"/>
</dbReference>
<reference evidence="2 3" key="1">
    <citation type="journal article" date="2010" name="Nature">
        <title>The Ectocarpus genome and the independent evolution of multicellularity in brown algae.</title>
        <authorList>
            <person name="Cock J.M."/>
            <person name="Sterck L."/>
            <person name="Rouze P."/>
            <person name="Scornet D."/>
            <person name="Allen A.E."/>
            <person name="Amoutzias G."/>
            <person name="Anthouard V."/>
            <person name="Artiguenave F."/>
            <person name="Aury J.M."/>
            <person name="Badger J.H."/>
            <person name="Beszteri B."/>
            <person name="Billiau K."/>
            <person name="Bonnet E."/>
            <person name="Bothwell J.H."/>
            <person name="Bowler C."/>
            <person name="Boyen C."/>
            <person name="Brownlee C."/>
            <person name="Carrano C.J."/>
            <person name="Charrier B."/>
            <person name="Cho G.Y."/>
            <person name="Coelho S.M."/>
            <person name="Collen J."/>
            <person name="Corre E."/>
            <person name="Da Silva C."/>
            <person name="Delage L."/>
            <person name="Delaroque N."/>
            <person name="Dittami S.M."/>
            <person name="Doulbeau S."/>
            <person name="Elias M."/>
            <person name="Farnham G."/>
            <person name="Gachon C.M."/>
            <person name="Gschloessl B."/>
            <person name="Heesch S."/>
            <person name="Jabbari K."/>
            <person name="Jubin C."/>
            <person name="Kawai H."/>
            <person name="Kimura K."/>
            <person name="Kloareg B."/>
            <person name="Kupper F.C."/>
            <person name="Lang D."/>
            <person name="Le Bail A."/>
            <person name="Leblanc C."/>
            <person name="Lerouge P."/>
            <person name="Lohr M."/>
            <person name="Lopez P.J."/>
            <person name="Martens C."/>
            <person name="Maumus F."/>
            <person name="Michel G."/>
            <person name="Miranda-Saavedra D."/>
            <person name="Morales J."/>
            <person name="Moreau H."/>
            <person name="Motomura T."/>
            <person name="Nagasato C."/>
            <person name="Napoli C.A."/>
            <person name="Nelson D.R."/>
            <person name="Nyvall-Collen P."/>
            <person name="Peters A.F."/>
            <person name="Pommier C."/>
            <person name="Potin P."/>
            <person name="Poulain J."/>
            <person name="Quesneville H."/>
            <person name="Read B."/>
            <person name="Rensing S.A."/>
            <person name="Ritter A."/>
            <person name="Rousvoal S."/>
            <person name="Samanta M."/>
            <person name="Samson G."/>
            <person name="Schroeder D.C."/>
            <person name="Segurens B."/>
            <person name="Strittmatter M."/>
            <person name="Tonon T."/>
            <person name="Tregear J.W."/>
            <person name="Valentin K."/>
            <person name="von Dassow P."/>
            <person name="Yamagishi T."/>
            <person name="Van de Peer Y."/>
            <person name="Wincker P."/>
        </authorList>
    </citation>
    <scope>NUCLEOTIDE SEQUENCE [LARGE SCALE GENOMIC DNA]</scope>
    <source>
        <strain evidence="3">Ec32 / CCAP1310/4</strain>
    </source>
</reference>
<accession>D7FNT9</accession>
<feature type="compositionally biased region" description="Low complexity" evidence="1">
    <location>
        <begin position="58"/>
        <end position="82"/>
    </location>
</feature>
<protein>
    <submittedName>
        <fullName evidence="2">Uncharacterized protein</fullName>
    </submittedName>
</protein>
<dbReference type="AlphaFoldDB" id="D7FNT9"/>
<keyword evidence="3" id="KW-1185">Reference proteome</keyword>
<gene>
    <name evidence="2" type="ORF">Esi_0180_0023</name>
</gene>
<dbReference type="EMBL" id="FN648292">
    <property type="protein sequence ID" value="CBJ30215.1"/>
    <property type="molecule type" value="Genomic_DNA"/>
</dbReference>
<dbReference type="Proteomes" id="UP000002630">
    <property type="component" value="Linkage Group LG26"/>
</dbReference>
<evidence type="ECO:0000313" key="2">
    <source>
        <dbReference type="EMBL" id="CBJ30215.1"/>
    </source>
</evidence>
<dbReference type="OMA" id="CIAFVAW"/>
<dbReference type="OrthoDB" id="206830at2759"/>
<evidence type="ECO:0000256" key="1">
    <source>
        <dbReference type="SAM" id="MobiDB-lite"/>
    </source>
</evidence>
<proteinExistence type="predicted"/>
<sequence length="208" mass="23100">MPQVAESPFSESLQEELRVAIKILAARLQREKPMSRQEFERFESAVGVIVEDALPLQKLPSPASPASPEAAAAVAAAPPRLAVTQSPVPNADSDGDDDDDFETEGPEWDAEKVQYGLPMGARNTYDIDDMEKMNPEEYQAALREKVVERAQSVRKTGSYGNIVSNEYLKFLGKNPKTGDEKFKKNEEFVKSKGREDFRSYGRNASAKQ</sequence>
<feature type="region of interest" description="Disordered" evidence="1">
    <location>
        <begin position="58"/>
        <end position="115"/>
    </location>
</feature>